<sequence length="138" mass="16404">MARPSIYTKDIIDHICQRIVDGESLRQICKDDSLPNRDTIYSWLQSNKAFSDQYTQARMMQADQFFDEMDEIIRQPMQSMIQIQQARLQIDTMKWRLSKMLPKIYGDKVELNSQSNRDEQSIKVEFVNADHKECHIEK</sequence>
<name>A0ABT6Q7A6_9PROT</name>
<keyword evidence="2" id="KW-1185">Reference proteome</keyword>
<evidence type="ECO:0000313" key="2">
    <source>
        <dbReference type="Proteomes" id="UP001431775"/>
    </source>
</evidence>
<dbReference type="InterPro" id="IPR048683">
    <property type="entry name" value="Sf6_terminase"/>
</dbReference>
<gene>
    <name evidence="1" type="ORF">QJV33_02295</name>
</gene>
<evidence type="ECO:0000313" key="1">
    <source>
        <dbReference type="EMBL" id="MDI2112128.1"/>
    </source>
</evidence>
<dbReference type="Pfam" id="PF20901">
    <property type="entry name" value="Sf6_terminase"/>
    <property type="match status" value="1"/>
</dbReference>
<proteinExistence type="predicted"/>
<dbReference type="Gene3D" id="1.10.10.60">
    <property type="entry name" value="Homeodomain-like"/>
    <property type="match status" value="1"/>
</dbReference>
<protein>
    <recommendedName>
        <fullName evidence="3">Terminase small subunit</fullName>
    </recommendedName>
</protein>
<accession>A0ABT6Q7A6</accession>
<organism evidence="1 2">
    <name type="scientific">Commensalibacter nepenthis</name>
    <dbReference type="NCBI Taxonomy" id="3043872"/>
    <lineage>
        <taxon>Bacteria</taxon>
        <taxon>Pseudomonadati</taxon>
        <taxon>Pseudomonadota</taxon>
        <taxon>Alphaproteobacteria</taxon>
        <taxon>Acetobacterales</taxon>
        <taxon>Acetobacteraceae</taxon>
    </lineage>
</organism>
<reference evidence="1" key="1">
    <citation type="submission" date="2023-05" db="EMBL/GenBank/DDBJ databases">
        <title>Whole genome sequence of Commensalibacter sp.</title>
        <authorList>
            <person name="Charoenyingcharoen P."/>
            <person name="Yukphan P."/>
        </authorList>
    </citation>
    <scope>NUCLEOTIDE SEQUENCE</scope>
    <source>
        <strain evidence="1">TBRC 10068</strain>
    </source>
</reference>
<dbReference type="Proteomes" id="UP001431775">
    <property type="component" value="Unassembled WGS sequence"/>
</dbReference>
<comment type="caution">
    <text evidence="1">The sequence shown here is derived from an EMBL/GenBank/DDBJ whole genome shotgun (WGS) entry which is preliminary data.</text>
</comment>
<evidence type="ECO:0008006" key="3">
    <source>
        <dbReference type="Google" id="ProtNLM"/>
    </source>
</evidence>
<dbReference type="EMBL" id="JASBAN010000001">
    <property type="protein sequence ID" value="MDI2112128.1"/>
    <property type="molecule type" value="Genomic_DNA"/>
</dbReference>
<dbReference type="RefSeq" id="WP_281461799.1">
    <property type="nucleotide sequence ID" value="NZ_JASBAN010000001.1"/>
</dbReference>